<dbReference type="InterPro" id="IPR016032">
    <property type="entry name" value="Sig_transdc_resp-reg_C-effctor"/>
</dbReference>
<proteinExistence type="predicted"/>
<dbReference type="InterPro" id="IPR036388">
    <property type="entry name" value="WH-like_DNA-bd_sf"/>
</dbReference>
<evidence type="ECO:0000256" key="3">
    <source>
        <dbReference type="ARBA" id="ARBA00023163"/>
    </source>
</evidence>
<evidence type="ECO:0000259" key="4">
    <source>
        <dbReference type="PROSITE" id="PS50043"/>
    </source>
</evidence>
<evidence type="ECO:0000256" key="2">
    <source>
        <dbReference type="ARBA" id="ARBA00023125"/>
    </source>
</evidence>
<reference evidence="5 6" key="1">
    <citation type="submission" date="2019-09" db="EMBL/GenBank/DDBJ databases">
        <authorList>
            <person name="Chandra G."/>
            <person name="Truman W A."/>
        </authorList>
    </citation>
    <scope>NUCLEOTIDE SEQUENCE [LARGE SCALE GENOMIC DNA]</scope>
    <source>
        <strain evidence="5">PS723</strain>
    </source>
</reference>
<feature type="domain" description="HTH luxR-type" evidence="4">
    <location>
        <begin position="169"/>
        <end position="234"/>
    </location>
</feature>
<dbReference type="InterPro" id="IPR005143">
    <property type="entry name" value="TF_LuxR_autoind-bd_dom"/>
</dbReference>
<dbReference type="InterPro" id="IPR000792">
    <property type="entry name" value="Tscrpt_reg_LuxR_C"/>
</dbReference>
<dbReference type="EMBL" id="CABVHY010000007">
    <property type="protein sequence ID" value="VVN89347.1"/>
    <property type="molecule type" value="Genomic_DNA"/>
</dbReference>
<dbReference type="Gene3D" id="3.30.450.80">
    <property type="entry name" value="Transcription factor LuxR-like, autoinducer-binding domain"/>
    <property type="match status" value="1"/>
</dbReference>
<dbReference type="Gene3D" id="1.10.10.10">
    <property type="entry name" value="Winged helix-like DNA-binding domain superfamily/Winged helix DNA-binding domain"/>
    <property type="match status" value="1"/>
</dbReference>
<evidence type="ECO:0000313" key="6">
    <source>
        <dbReference type="Proteomes" id="UP000379480"/>
    </source>
</evidence>
<evidence type="ECO:0000313" key="5">
    <source>
        <dbReference type="EMBL" id="VVN89347.1"/>
    </source>
</evidence>
<keyword evidence="3" id="KW-0804">Transcription</keyword>
<organism evidence="5 6">
    <name type="scientific">Pseudomonas fluorescens</name>
    <dbReference type="NCBI Taxonomy" id="294"/>
    <lineage>
        <taxon>Bacteria</taxon>
        <taxon>Pseudomonadati</taxon>
        <taxon>Pseudomonadota</taxon>
        <taxon>Gammaproteobacteria</taxon>
        <taxon>Pseudomonadales</taxon>
        <taxon>Pseudomonadaceae</taxon>
        <taxon>Pseudomonas</taxon>
    </lineage>
</organism>
<dbReference type="GO" id="GO:0006355">
    <property type="term" value="P:regulation of DNA-templated transcription"/>
    <property type="evidence" value="ECO:0007669"/>
    <property type="project" value="InterPro"/>
</dbReference>
<dbReference type="PRINTS" id="PR00038">
    <property type="entry name" value="HTHLUXR"/>
</dbReference>
<dbReference type="CDD" id="cd06170">
    <property type="entry name" value="LuxR_C_like"/>
    <property type="match status" value="1"/>
</dbReference>
<dbReference type="InterPro" id="IPR036693">
    <property type="entry name" value="TF_LuxR_autoind-bd_dom_sf"/>
</dbReference>
<evidence type="ECO:0000256" key="1">
    <source>
        <dbReference type="ARBA" id="ARBA00023015"/>
    </source>
</evidence>
<name>A0A5E7BIT5_PSEFL</name>
<accession>A0A5E7BIT5</accession>
<dbReference type="PROSITE" id="PS50043">
    <property type="entry name" value="HTH_LUXR_2"/>
    <property type="match status" value="1"/>
</dbReference>
<dbReference type="Pfam" id="PF00196">
    <property type="entry name" value="GerE"/>
    <property type="match status" value="1"/>
</dbReference>
<dbReference type="Proteomes" id="UP000379480">
    <property type="component" value="Unassembled WGS sequence"/>
</dbReference>
<dbReference type="PANTHER" id="PTHR44688">
    <property type="entry name" value="DNA-BINDING TRANSCRIPTIONAL ACTIVATOR DEVR_DOSR"/>
    <property type="match status" value="1"/>
</dbReference>
<dbReference type="Pfam" id="PF03472">
    <property type="entry name" value="Autoind_bind"/>
    <property type="match status" value="1"/>
</dbReference>
<sequence length="258" mass="29312">MEIWTEAQLRKLNQEHDLQAVFEIALNLTREIGFEFCAFTVSAHSYQQQTQALRINNYSSDWNNKYETSNYVAIDPIVHHCNQSVIPIVWSDQAFANSPAYWEDVQTHGMRHGISQSVHDPRGVCSMLSLSRSSKPISGSELYEKAAHIIWLCFALHRAVVEQLRRDFPFRPSGNLTPRETEVLKWSAEGKTAAEIAKILNLSERTVNFHVSTSIKKMGVNNKIAAVVHAVMKGLLDPYPTTDTALWRRALQTDKTCK</sequence>
<gene>
    <name evidence="5" type="primary">anoR</name>
    <name evidence="5" type="ORF">PS723_01730</name>
</gene>
<dbReference type="SMART" id="SM00421">
    <property type="entry name" value="HTH_LUXR"/>
    <property type="match status" value="1"/>
</dbReference>
<dbReference type="GO" id="GO:0003677">
    <property type="term" value="F:DNA binding"/>
    <property type="evidence" value="ECO:0007669"/>
    <property type="project" value="UniProtKB-KW"/>
</dbReference>
<dbReference type="PANTHER" id="PTHR44688:SF16">
    <property type="entry name" value="DNA-BINDING TRANSCRIPTIONAL ACTIVATOR DEVR_DOSR"/>
    <property type="match status" value="1"/>
</dbReference>
<dbReference type="SUPFAM" id="SSF75516">
    <property type="entry name" value="Pheromone-binding domain of LuxR-like quorum-sensing transcription factors"/>
    <property type="match status" value="1"/>
</dbReference>
<dbReference type="SUPFAM" id="SSF46894">
    <property type="entry name" value="C-terminal effector domain of the bipartite response regulators"/>
    <property type="match status" value="1"/>
</dbReference>
<dbReference type="AlphaFoldDB" id="A0A5E7BIT5"/>
<keyword evidence="1" id="KW-0805">Transcription regulation</keyword>
<protein>
    <submittedName>
        <fullName evidence="5">Transcriptional activator protein AnoR</fullName>
    </submittedName>
</protein>
<dbReference type="RefSeq" id="WP_150803256.1">
    <property type="nucleotide sequence ID" value="NZ_CABVHY010000007.1"/>
</dbReference>
<dbReference type="OrthoDB" id="9774661at2"/>
<keyword evidence="2" id="KW-0238">DNA-binding</keyword>